<dbReference type="Proteomes" id="UP000662373">
    <property type="component" value="Unassembled WGS sequence"/>
</dbReference>
<name>A0A934NH93_9FLAO</name>
<dbReference type="Pfam" id="PF13692">
    <property type="entry name" value="Glyco_trans_1_4"/>
    <property type="match status" value="1"/>
</dbReference>
<dbReference type="SUPFAM" id="SSF53756">
    <property type="entry name" value="UDP-Glycosyltransferase/glycogen phosphorylase"/>
    <property type="match status" value="1"/>
</dbReference>
<evidence type="ECO:0000313" key="1">
    <source>
        <dbReference type="EMBL" id="MBJ7880561.1"/>
    </source>
</evidence>
<protein>
    <submittedName>
        <fullName evidence="1">Glycosyltransferase family 4 protein</fullName>
    </submittedName>
</protein>
<dbReference type="EMBL" id="JAEHJZ010000017">
    <property type="protein sequence ID" value="MBJ7880561.1"/>
    <property type="molecule type" value="Genomic_DNA"/>
</dbReference>
<dbReference type="RefSeq" id="WP_199598398.1">
    <property type="nucleotide sequence ID" value="NZ_JAEHJZ010000017.1"/>
</dbReference>
<comment type="caution">
    <text evidence="1">The sequence shown here is derived from an EMBL/GenBank/DDBJ whole genome shotgun (WGS) entry which is preliminary data.</text>
</comment>
<organism evidence="1 2">
    <name type="scientific">Gelidibacter salicanalis</name>
    <dbReference type="NCBI Taxonomy" id="291193"/>
    <lineage>
        <taxon>Bacteria</taxon>
        <taxon>Pseudomonadati</taxon>
        <taxon>Bacteroidota</taxon>
        <taxon>Flavobacteriia</taxon>
        <taxon>Flavobacteriales</taxon>
        <taxon>Flavobacteriaceae</taxon>
        <taxon>Gelidibacter</taxon>
    </lineage>
</organism>
<keyword evidence="2" id="KW-1185">Reference proteome</keyword>
<accession>A0A934NH93</accession>
<reference evidence="1 2" key="1">
    <citation type="submission" date="2020-09" db="EMBL/GenBank/DDBJ databases">
        <title>Draft genome of Gelidibacter salicanalis PAMC21136.</title>
        <authorList>
            <person name="Park H."/>
        </authorList>
    </citation>
    <scope>NUCLEOTIDE SEQUENCE [LARGE SCALE GENOMIC DNA]</scope>
    <source>
        <strain evidence="1 2">PAMC21136</strain>
    </source>
</reference>
<sequence length="338" mass="38006">MKNLLYVGNHLQSSQRNASYSAVLGPLLAQSGYKIRYTSRIGNKALRLMDMLWTTLSTYKTTDLVLIDTYSTQNFYYAVMVGQLCRLLDLPYIPILHGGNLPHRLKNSPKLSQLLFGNAYLNVSPSLYLKENFYQYGFQNVVYIPNTITLAKYPFHKKIFDVPRLLWVRSLSGIYNPELAVKVLYELKNRGYHATLCMVGPDTDGSLIKVKNLADSLDLTVRFTGKLSKDAWIALSKAYNVFLNTTNFDNTPLSVIEAMALGLAVVSTNVGGMPYLIEDGVDGRLVPPNDPVAMADAVCSLFDESTRLEAMDVKARLKVERFDWGMVEEKWSEVLDGE</sequence>
<dbReference type="CDD" id="cd03801">
    <property type="entry name" value="GT4_PimA-like"/>
    <property type="match status" value="1"/>
</dbReference>
<dbReference type="AlphaFoldDB" id="A0A934NH93"/>
<evidence type="ECO:0000313" key="2">
    <source>
        <dbReference type="Proteomes" id="UP000662373"/>
    </source>
</evidence>
<dbReference type="Gene3D" id="3.40.50.2000">
    <property type="entry name" value="Glycogen Phosphorylase B"/>
    <property type="match status" value="2"/>
</dbReference>
<proteinExistence type="predicted"/>
<dbReference type="PANTHER" id="PTHR12526">
    <property type="entry name" value="GLYCOSYLTRANSFERASE"/>
    <property type="match status" value="1"/>
</dbReference>
<gene>
    <name evidence="1" type="ORF">JEM65_07860</name>
</gene>